<feature type="domain" description="Transglutaminase-like" evidence="1">
    <location>
        <begin position="161"/>
        <end position="231"/>
    </location>
</feature>
<dbReference type="InterPro" id="IPR038765">
    <property type="entry name" value="Papain-like_cys_pep_sf"/>
</dbReference>
<dbReference type="EMBL" id="CP029551">
    <property type="protein sequence ID" value="AWN37035.1"/>
    <property type="molecule type" value="Genomic_DNA"/>
</dbReference>
<dbReference type="InterPro" id="IPR002931">
    <property type="entry name" value="Transglutaminase-like"/>
</dbReference>
<reference evidence="2 3" key="1">
    <citation type="submission" date="2018-05" db="EMBL/GenBank/DDBJ databases">
        <title>Complete Genome Sequence of Methylobacterium sp. 17Sr1-43.</title>
        <authorList>
            <person name="Srinivasan S."/>
        </authorList>
    </citation>
    <scope>NUCLEOTIDE SEQUENCE [LARGE SCALE GENOMIC DNA]</scope>
    <source>
        <strain evidence="2 3">17Sr1-43</strain>
    </source>
</reference>
<protein>
    <submittedName>
        <fullName evidence="2">Transglutaminase</fullName>
    </submittedName>
</protein>
<dbReference type="OrthoDB" id="5438043at2"/>
<accession>A0A2U8VTI9</accession>
<dbReference type="KEGG" id="meti:DK427_15925"/>
<dbReference type="Proteomes" id="UP000246058">
    <property type="component" value="Chromosome"/>
</dbReference>
<keyword evidence="3" id="KW-1185">Reference proteome</keyword>
<dbReference type="Pfam" id="PF01841">
    <property type="entry name" value="Transglut_core"/>
    <property type="match status" value="1"/>
</dbReference>
<dbReference type="PANTHER" id="PTHR33490">
    <property type="entry name" value="BLR5614 PROTEIN-RELATED"/>
    <property type="match status" value="1"/>
</dbReference>
<evidence type="ECO:0000313" key="2">
    <source>
        <dbReference type="EMBL" id="AWN37035.1"/>
    </source>
</evidence>
<dbReference type="RefSeq" id="WP_109952118.1">
    <property type="nucleotide sequence ID" value="NZ_CP029551.1"/>
</dbReference>
<evidence type="ECO:0000313" key="3">
    <source>
        <dbReference type="Proteomes" id="UP000246058"/>
    </source>
</evidence>
<sequence length="272" mass="30713">MKIRTGFDIAFDSSQPTPMILMLSVHPSRMPDVLTPHVIRLDPPVPAHEYRDRFDNICHRILAPPGRIAMSASFVVQDSGEPDEYAPGARQIPVQDLPDDVLVFLLGSRYCDTDKLAQTAWNLFGSTPEGWARVQAIVDYTHNRIRFDYMRADATRSAHDGHTQQEGVCRDFAHLAVTLCRCMNIPARYCTGYLGDIGVPAVPDPMDFSAWFEVFLEGPEGPRWYTFDARHNRPRIGRIVMARGRDATDVAITTNFGFQSLARFDVHTDEVF</sequence>
<gene>
    <name evidence="2" type="ORF">DK427_15925</name>
</gene>
<dbReference type="Gene3D" id="2.60.40.2250">
    <property type="match status" value="1"/>
</dbReference>
<evidence type="ECO:0000259" key="1">
    <source>
        <dbReference type="SMART" id="SM00460"/>
    </source>
</evidence>
<dbReference type="PANTHER" id="PTHR33490:SF12">
    <property type="entry name" value="BLL5557 PROTEIN"/>
    <property type="match status" value="1"/>
</dbReference>
<dbReference type="SUPFAM" id="SSF54001">
    <property type="entry name" value="Cysteine proteinases"/>
    <property type="match status" value="1"/>
</dbReference>
<dbReference type="SMART" id="SM00460">
    <property type="entry name" value="TGc"/>
    <property type="match status" value="1"/>
</dbReference>
<dbReference type="Gene3D" id="3.10.620.30">
    <property type="match status" value="1"/>
</dbReference>
<proteinExistence type="predicted"/>
<name>A0A2U8VTI9_9HYPH</name>
<organism evidence="2 3">
    <name type="scientific">Methylobacterium radiodurans</name>
    <dbReference type="NCBI Taxonomy" id="2202828"/>
    <lineage>
        <taxon>Bacteria</taxon>
        <taxon>Pseudomonadati</taxon>
        <taxon>Pseudomonadota</taxon>
        <taxon>Alphaproteobacteria</taxon>
        <taxon>Hyphomicrobiales</taxon>
        <taxon>Methylobacteriaceae</taxon>
        <taxon>Methylobacterium</taxon>
    </lineage>
</organism>
<dbReference type="AlphaFoldDB" id="A0A2U8VTI9"/>